<protein>
    <submittedName>
        <fullName evidence="3">Coenzyme F420-reducing hydrogenase subunit beta-like protein</fullName>
    </submittedName>
</protein>
<dbReference type="RefSeq" id="WP_218022622.1">
    <property type="nucleotide sequence ID" value="NZ_BJLQ01000026.1"/>
</dbReference>
<keyword evidence="4" id="KW-1185">Reference proteome</keyword>
<reference evidence="3 4" key="1">
    <citation type="submission" date="2019-06" db="EMBL/GenBank/DDBJ databases">
        <title>Whole genome shotgun sequence of Cellulomonas gelida NBRC 3748.</title>
        <authorList>
            <person name="Hosoyama A."/>
            <person name="Uohara A."/>
            <person name="Ohji S."/>
            <person name="Ichikawa N."/>
        </authorList>
    </citation>
    <scope>NUCLEOTIDE SEQUENCE [LARGE SCALE GENOMIC DNA]</scope>
    <source>
        <strain evidence="3 4">NBRC 3748</strain>
    </source>
</reference>
<name>A0A4Y3KQ66_9CELL</name>
<proteinExistence type="predicted"/>
<sequence length="414" mass="43283">MSEPAAARLDALIDRVVGTGCCTGCGMCAQLDDGLALTLDAHGFARPHRVGASTADDEAVRTFRAACPGMTVRAQRPGRGAAPAATYHPQLGPVLACWEAAATDPDLRHRGSSGGVLSALAAWATSTGEVAQVVGARAAADPRRTVSVTIRTRAEALASAGSRYEPASAAAHPLATDAGGATIGKPCEAAALRALSRAQGAPAPLLLSFFCAGTPSAHATDALVEQLGLAPGQVPDELWYRGRGWPGRFTVRGPGGEQVSASYEESWGGVLGPAVQWRCRTCPDGIGESSDVTAGDFWRADERGYPVFDESDGWSALVARTPRGLDLVRRAVAAGVLTVRPITPDEVMAVQPSQRKRRRTLAGRLLGARVAGARVPRYRGFGLVRLGGQHLRESVQTARGTFRRVRSGALRRSA</sequence>
<dbReference type="InterPro" id="IPR045220">
    <property type="entry name" value="FRHB/FDHB/HCAR-like"/>
</dbReference>
<dbReference type="GO" id="GO:0090415">
    <property type="term" value="F:7-hydroxymethyl chlorophyll a reductase activity"/>
    <property type="evidence" value="ECO:0007669"/>
    <property type="project" value="TreeGrafter"/>
</dbReference>
<gene>
    <name evidence="3" type="ORF">CGE01nite_23410</name>
</gene>
<accession>A0A4Y3KQ66</accession>
<evidence type="ECO:0000313" key="4">
    <source>
        <dbReference type="Proteomes" id="UP000320461"/>
    </source>
</evidence>
<dbReference type="Pfam" id="PF04432">
    <property type="entry name" value="FrhB_FdhB_C"/>
    <property type="match status" value="1"/>
</dbReference>
<organism evidence="3 4">
    <name type="scientific">Cellulomonas gelida</name>
    <dbReference type="NCBI Taxonomy" id="1712"/>
    <lineage>
        <taxon>Bacteria</taxon>
        <taxon>Bacillati</taxon>
        <taxon>Actinomycetota</taxon>
        <taxon>Actinomycetes</taxon>
        <taxon>Micrococcales</taxon>
        <taxon>Cellulomonadaceae</taxon>
        <taxon>Cellulomonas</taxon>
    </lineage>
</organism>
<evidence type="ECO:0000259" key="1">
    <source>
        <dbReference type="Pfam" id="PF04422"/>
    </source>
</evidence>
<evidence type="ECO:0000259" key="2">
    <source>
        <dbReference type="Pfam" id="PF04432"/>
    </source>
</evidence>
<dbReference type="Pfam" id="PF04422">
    <property type="entry name" value="FrhB_FdhB_N"/>
    <property type="match status" value="1"/>
</dbReference>
<evidence type="ECO:0000313" key="3">
    <source>
        <dbReference type="EMBL" id="GEA85090.1"/>
    </source>
</evidence>
<dbReference type="InterPro" id="IPR007525">
    <property type="entry name" value="FrhB_FdhB_C"/>
</dbReference>
<feature type="domain" description="Coenzyme F420 hydrogenase/dehydrogenase beta subunit C-terminal" evidence="2">
    <location>
        <begin position="181"/>
        <end position="344"/>
    </location>
</feature>
<dbReference type="PANTHER" id="PTHR31332">
    <property type="entry name" value="7-HYDROXYMETHYL CHLOROPHYLL A REDUCTASE, CHLOROPLASTIC"/>
    <property type="match status" value="1"/>
</dbReference>
<feature type="domain" description="Coenzyme F420 hydrogenase/dehydrogenase beta subunit N-terminal" evidence="1">
    <location>
        <begin position="98"/>
        <end position="168"/>
    </location>
</feature>
<dbReference type="PANTHER" id="PTHR31332:SF0">
    <property type="entry name" value="7-HYDROXYMETHYL CHLOROPHYLL A REDUCTASE, CHLOROPLASTIC"/>
    <property type="match status" value="1"/>
</dbReference>
<dbReference type="Proteomes" id="UP000320461">
    <property type="component" value="Unassembled WGS sequence"/>
</dbReference>
<dbReference type="GO" id="GO:0033354">
    <property type="term" value="P:chlorophyll cycle"/>
    <property type="evidence" value="ECO:0007669"/>
    <property type="project" value="TreeGrafter"/>
</dbReference>
<comment type="caution">
    <text evidence="3">The sequence shown here is derived from an EMBL/GenBank/DDBJ whole genome shotgun (WGS) entry which is preliminary data.</text>
</comment>
<dbReference type="AlphaFoldDB" id="A0A4Y3KQ66"/>
<dbReference type="InterPro" id="IPR007516">
    <property type="entry name" value="Co_F420_Hydgase/DH_bsu_N"/>
</dbReference>
<dbReference type="EMBL" id="BJLQ01000026">
    <property type="protein sequence ID" value="GEA85090.1"/>
    <property type="molecule type" value="Genomic_DNA"/>
</dbReference>